<dbReference type="Proteomes" id="UP000287388">
    <property type="component" value="Chromosome"/>
</dbReference>
<dbReference type="Pfam" id="PF12704">
    <property type="entry name" value="MacB_PCD"/>
    <property type="match status" value="1"/>
</dbReference>
<organism evidence="10 12">
    <name type="scientific">Brevundimonas diminuta</name>
    <name type="common">Pseudomonas diminuta</name>
    <dbReference type="NCBI Taxonomy" id="293"/>
    <lineage>
        <taxon>Bacteria</taxon>
        <taxon>Pseudomonadati</taxon>
        <taxon>Pseudomonadota</taxon>
        <taxon>Alphaproteobacteria</taxon>
        <taxon>Caulobacterales</taxon>
        <taxon>Caulobacteraceae</taxon>
        <taxon>Brevundimonas</taxon>
    </lineage>
</organism>
<dbReference type="KEGG" id="bdm:EQG53_06985"/>
<evidence type="ECO:0000313" key="11">
    <source>
        <dbReference type="EMBL" id="QQB88503.1"/>
    </source>
</evidence>
<keyword evidence="4 7" id="KW-0812">Transmembrane</keyword>
<comment type="subcellular location">
    <subcellularLocation>
        <location evidence="1">Cell membrane</location>
        <topology evidence="1">Multi-pass membrane protein</topology>
    </subcellularLocation>
</comment>
<feature type="transmembrane region" description="Helical" evidence="7">
    <location>
        <begin position="381"/>
        <end position="401"/>
    </location>
</feature>
<feature type="transmembrane region" description="Helical" evidence="7">
    <location>
        <begin position="286"/>
        <end position="307"/>
    </location>
</feature>
<dbReference type="EMBL" id="CP066026">
    <property type="protein sequence ID" value="QQB88503.1"/>
    <property type="molecule type" value="Genomic_DNA"/>
</dbReference>
<feature type="domain" description="MacB-like periplasmic core" evidence="9">
    <location>
        <begin position="23"/>
        <end position="253"/>
    </location>
</feature>
<gene>
    <name evidence="10" type="ORF">EQG53_06985</name>
    <name evidence="11" type="ORF">I6H83_15450</name>
</gene>
<keyword evidence="5 7" id="KW-1133">Transmembrane helix</keyword>
<keyword evidence="3" id="KW-1003">Cell membrane</keyword>
<evidence type="ECO:0000256" key="5">
    <source>
        <dbReference type="ARBA" id="ARBA00022989"/>
    </source>
</evidence>
<keyword evidence="6 7" id="KW-0472">Membrane</keyword>
<dbReference type="InterPro" id="IPR003838">
    <property type="entry name" value="ABC3_permease_C"/>
</dbReference>
<accession>A0A410NW86</accession>
<dbReference type="PANTHER" id="PTHR30489">
    <property type="entry name" value="LIPOPROTEIN-RELEASING SYSTEM TRANSMEMBRANE PROTEIN LOLE"/>
    <property type="match status" value="1"/>
</dbReference>
<proteinExistence type="inferred from homology"/>
<reference evidence="10 12" key="1">
    <citation type="submission" date="2019-01" db="EMBL/GenBank/DDBJ databases">
        <title>Brevundimonas diminuta Genome sequencing and assembly.</title>
        <authorList>
            <person name="Chen H."/>
        </authorList>
    </citation>
    <scope>NUCLEOTIDE SEQUENCE [LARGE SCALE GENOMIC DNA]</scope>
    <source>
        <strain evidence="10">ATCC</strain>
        <strain evidence="12">ATCC(B) 19146</strain>
    </source>
</reference>
<comment type="similarity">
    <text evidence="2">Belongs to the ABC-4 integral membrane protein family. LolC/E subfamily.</text>
</comment>
<sequence>MRSALSVLVAIAAAHLRIRLRQTVVAVGGVAIGVGFFLAVSGMMSGSQKDFIKTLVDSAPHIIVTDERRRPARQPAATAFPDGAVAVRHATPRDEVRGLRNWAAMLEDVRSLPGAAAAPALGGAVSLTFAGRTAGVVLTGVDPATEVQVSRLTETLVGARLEELQQRPDGIIISRPLAARIGAGIGDTLVVTAPGGRLQRMRILALVNPDARAGLYAGDTAAYCLLRTAQVLFARPNIVNQIHVRLADPALAERQAGLFEQRWDYRWESWQERSREVLDLITVRNIIMYAVSAAILIVAVFGVYTGVSNSVADKRKDIAILRAIGFTAADLQIVFLIEGLAVAVIGVAAGFVLGTGLLEGLGRIPLRLGGQPLTLPLDRSLLQYVLAGSVCLLSSLLAAWLPARRAAMVDPAVILRGAA</sequence>
<dbReference type="RefSeq" id="WP_128719540.1">
    <property type="nucleotide sequence ID" value="NZ_BJNC01000003.1"/>
</dbReference>
<dbReference type="GO" id="GO:0098797">
    <property type="term" value="C:plasma membrane protein complex"/>
    <property type="evidence" value="ECO:0007669"/>
    <property type="project" value="TreeGrafter"/>
</dbReference>
<evidence type="ECO:0000313" key="10">
    <source>
        <dbReference type="EMBL" id="QAT14126.1"/>
    </source>
</evidence>
<dbReference type="Pfam" id="PF02687">
    <property type="entry name" value="FtsX"/>
    <property type="match status" value="1"/>
</dbReference>
<evidence type="ECO:0000259" key="8">
    <source>
        <dbReference type="Pfam" id="PF02687"/>
    </source>
</evidence>
<evidence type="ECO:0000256" key="2">
    <source>
        <dbReference type="ARBA" id="ARBA00005236"/>
    </source>
</evidence>
<dbReference type="GO" id="GO:0044874">
    <property type="term" value="P:lipoprotein localization to outer membrane"/>
    <property type="evidence" value="ECO:0007669"/>
    <property type="project" value="TreeGrafter"/>
</dbReference>
<evidence type="ECO:0000256" key="3">
    <source>
        <dbReference type="ARBA" id="ARBA00022475"/>
    </source>
</evidence>
<dbReference type="EMBL" id="CP035093">
    <property type="protein sequence ID" value="QAT14126.1"/>
    <property type="molecule type" value="Genomic_DNA"/>
</dbReference>
<dbReference type="InterPro" id="IPR051447">
    <property type="entry name" value="Lipoprotein-release_system"/>
</dbReference>
<name>A0A410NW86_BREDI</name>
<evidence type="ECO:0000259" key="9">
    <source>
        <dbReference type="Pfam" id="PF12704"/>
    </source>
</evidence>
<feature type="domain" description="ABC3 transporter permease C-terminal" evidence="8">
    <location>
        <begin position="290"/>
        <end position="407"/>
    </location>
</feature>
<reference evidence="11 13" key="2">
    <citation type="submission" date="2020-12" db="EMBL/GenBank/DDBJ databases">
        <title>FDA dAtabase for Regulatory Grade micrObial Sequences (FDA-ARGOS): Supporting development and validation of Infectious Disease Dx tests.</title>
        <authorList>
            <person name="Kerrigan L."/>
            <person name="Long C."/>
            <person name="Tallon L."/>
            <person name="Sadzewicz L."/>
            <person name="Zhao X."/>
            <person name="Boylan J."/>
            <person name="Ott S."/>
            <person name="Bowen H."/>
            <person name="Vavikolanu K."/>
            <person name="Mehta A."/>
            <person name="Aluvathingal J."/>
            <person name="Nadendla S."/>
            <person name="Yan Y."/>
            <person name="Sichtig H."/>
        </authorList>
    </citation>
    <scope>NUCLEOTIDE SEQUENCE [LARGE SCALE GENOMIC DNA]</scope>
    <source>
        <strain evidence="11 13">FDAARGOS_1026</strain>
    </source>
</reference>
<feature type="transmembrane region" description="Helical" evidence="7">
    <location>
        <begin position="24"/>
        <end position="44"/>
    </location>
</feature>
<evidence type="ECO:0000256" key="1">
    <source>
        <dbReference type="ARBA" id="ARBA00004651"/>
    </source>
</evidence>
<keyword evidence="13" id="KW-1185">Reference proteome</keyword>
<evidence type="ECO:0000256" key="6">
    <source>
        <dbReference type="ARBA" id="ARBA00023136"/>
    </source>
</evidence>
<evidence type="ECO:0000313" key="13">
    <source>
        <dbReference type="Proteomes" id="UP000596117"/>
    </source>
</evidence>
<dbReference type="Proteomes" id="UP000596117">
    <property type="component" value="Chromosome"/>
</dbReference>
<evidence type="ECO:0000313" key="12">
    <source>
        <dbReference type="Proteomes" id="UP000287388"/>
    </source>
</evidence>
<evidence type="ECO:0000256" key="4">
    <source>
        <dbReference type="ARBA" id="ARBA00022692"/>
    </source>
</evidence>
<feature type="transmembrane region" description="Helical" evidence="7">
    <location>
        <begin position="342"/>
        <end position="361"/>
    </location>
</feature>
<dbReference type="InterPro" id="IPR025857">
    <property type="entry name" value="MacB_PCD"/>
</dbReference>
<dbReference type="AlphaFoldDB" id="A0A410NW86"/>
<evidence type="ECO:0000256" key="7">
    <source>
        <dbReference type="SAM" id="Phobius"/>
    </source>
</evidence>
<dbReference type="PANTHER" id="PTHR30489:SF0">
    <property type="entry name" value="LIPOPROTEIN-RELEASING SYSTEM TRANSMEMBRANE PROTEIN LOLE"/>
    <property type="match status" value="1"/>
</dbReference>
<protein>
    <submittedName>
        <fullName evidence="10">ABC transporter permease</fullName>
    </submittedName>
</protein>